<dbReference type="AlphaFoldDB" id="A0A923DXA0"/>
<dbReference type="Proteomes" id="UP000601055">
    <property type="component" value="Unassembled WGS sequence"/>
</dbReference>
<dbReference type="InterPro" id="IPR032787">
    <property type="entry name" value="Prok-E2_D"/>
</dbReference>
<sequence>MNDLTEIIADGYKPFKALLFYRGKKEEYYIESYDIGLSGRAINAHPLSVDESQQLADALDNSEELKATYLRGNGMFPQNLLYLNSEKDGFAVWHTPSKQVNLFFKADLGIADGMAQIPPMLWKAGKHSLQVFAMKTDDRPIESEQLFHAPFFNVYESGAVCMGNVKKQIPNGCSLIEFMSLWEKFYFNSTFSHTLNSGAVDGEKTVALWKRQMENQTAFPLAKLVKSKISLKTLLK</sequence>
<dbReference type="Pfam" id="PF14460">
    <property type="entry name" value="Prok-E2_D"/>
    <property type="match status" value="1"/>
</dbReference>
<protein>
    <submittedName>
        <fullName evidence="1">PRTRC system protein B</fullName>
    </submittedName>
</protein>
<keyword evidence="2" id="KW-1185">Reference proteome</keyword>
<evidence type="ECO:0000313" key="2">
    <source>
        <dbReference type="Proteomes" id="UP000601055"/>
    </source>
</evidence>
<reference evidence="1" key="1">
    <citation type="submission" date="2019-11" db="EMBL/GenBank/DDBJ databases">
        <title>Description of Pedobacter sp. LMG 31464T.</title>
        <authorList>
            <person name="Carlier A."/>
            <person name="Qi S."/>
            <person name="Vandamme P."/>
        </authorList>
    </citation>
    <scope>NUCLEOTIDE SEQUENCE</scope>
    <source>
        <strain evidence="1">LMG 31464</strain>
    </source>
</reference>
<evidence type="ECO:0000313" key="1">
    <source>
        <dbReference type="EMBL" id="MBB2145729.1"/>
    </source>
</evidence>
<name>A0A923DXA0_9SPHI</name>
<accession>A0A923DXA0</accession>
<dbReference type="EMBL" id="WNXD01000002">
    <property type="protein sequence ID" value="MBB2145729.1"/>
    <property type="molecule type" value="Genomic_DNA"/>
</dbReference>
<dbReference type="RefSeq" id="WP_182922421.1">
    <property type="nucleotide sequence ID" value="NZ_WNXD01000002.1"/>
</dbReference>
<organism evidence="1 2">
    <name type="scientific">Pedobacter planticolens</name>
    <dbReference type="NCBI Taxonomy" id="2679964"/>
    <lineage>
        <taxon>Bacteria</taxon>
        <taxon>Pseudomonadati</taxon>
        <taxon>Bacteroidota</taxon>
        <taxon>Sphingobacteriia</taxon>
        <taxon>Sphingobacteriales</taxon>
        <taxon>Sphingobacteriaceae</taxon>
        <taxon>Pedobacter</taxon>
    </lineage>
</organism>
<gene>
    <name evidence="1" type="ORF">GM921_09545</name>
</gene>
<comment type="caution">
    <text evidence="1">The sequence shown here is derived from an EMBL/GenBank/DDBJ whole genome shotgun (WGS) entry which is preliminary data.</text>
</comment>
<proteinExistence type="predicted"/>